<name>A0A8X8Z4I0_SALSN</name>
<dbReference type="PANTHER" id="PTHR38134:SF2">
    <property type="entry name" value="GALACTOKINASE"/>
    <property type="match status" value="1"/>
</dbReference>
<dbReference type="AlphaFoldDB" id="A0A8X8Z4I0"/>
<dbReference type="InterPro" id="IPR053205">
    <property type="entry name" value="GHMP_kinase_L-arabinokinase"/>
</dbReference>
<evidence type="ECO:0000313" key="1">
    <source>
        <dbReference type="EMBL" id="KAG6390929.1"/>
    </source>
</evidence>
<gene>
    <name evidence="1" type="ORF">SASPL_148674</name>
</gene>
<dbReference type="Proteomes" id="UP000298416">
    <property type="component" value="Unassembled WGS sequence"/>
</dbReference>
<reference evidence="1" key="2">
    <citation type="submission" date="2020-08" db="EMBL/GenBank/DDBJ databases">
        <title>Plant Genome Project.</title>
        <authorList>
            <person name="Zhang R.-G."/>
        </authorList>
    </citation>
    <scope>NUCLEOTIDE SEQUENCE</scope>
    <source>
        <strain evidence="1">Huo1</strain>
        <tissue evidence="1">Leaf</tissue>
    </source>
</reference>
<protein>
    <submittedName>
        <fullName evidence="1">Uncharacterized protein</fullName>
    </submittedName>
</protein>
<comment type="caution">
    <text evidence="1">The sequence shown here is derived from an EMBL/GenBank/DDBJ whole genome shotgun (WGS) entry which is preliminary data.</text>
</comment>
<dbReference type="PANTHER" id="PTHR38134">
    <property type="entry name" value="SLR1395 PROTEIN"/>
    <property type="match status" value="1"/>
</dbReference>
<proteinExistence type="predicted"/>
<sequence length="145" mass="16103">MQLSGSRRLQDAIVLGYQLQRVSGKDIDVPSCYALAQDELSFRIPSADETSTSTRETDDIEILHGDHHNLSDTIGFLKSLMELHALTSIRNSSQLHSRESLAAAAMFNWEEEIIVARAPGRFDVMGGFGDYSGSLLLQVLIYIYP</sequence>
<reference evidence="1" key="1">
    <citation type="submission" date="2018-01" db="EMBL/GenBank/DDBJ databases">
        <authorList>
            <person name="Mao J.F."/>
        </authorList>
    </citation>
    <scope>NUCLEOTIDE SEQUENCE</scope>
    <source>
        <strain evidence="1">Huo1</strain>
        <tissue evidence="1">Leaf</tissue>
    </source>
</reference>
<evidence type="ECO:0000313" key="2">
    <source>
        <dbReference type="Proteomes" id="UP000298416"/>
    </source>
</evidence>
<organism evidence="1">
    <name type="scientific">Salvia splendens</name>
    <name type="common">Scarlet sage</name>
    <dbReference type="NCBI Taxonomy" id="180675"/>
    <lineage>
        <taxon>Eukaryota</taxon>
        <taxon>Viridiplantae</taxon>
        <taxon>Streptophyta</taxon>
        <taxon>Embryophyta</taxon>
        <taxon>Tracheophyta</taxon>
        <taxon>Spermatophyta</taxon>
        <taxon>Magnoliopsida</taxon>
        <taxon>eudicotyledons</taxon>
        <taxon>Gunneridae</taxon>
        <taxon>Pentapetalae</taxon>
        <taxon>asterids</taxon>
        <taxon>lamiids</taxon>
        <taxon>Lamiales</taxon>
        <taxon>Lamiaceae</taxon>
        <taxon>Nepetoideae</taxon>
        <taxon>Mentheae</taxon>
        <taxon>Salviinae</taxon>
        <taxon>Salvia</taxon>
        <taxon>Salvia subgen. Calosphace</taxon>
        <taxon>core Calosphace</taxon>
    </lineage>
</organism>
<accession>A0A8X8Z4I0</accession>
<dbReference type="EMBL" id="PNBA02000019">
    <property type="protein sequence ID" value="KAG6390929.1"/>
    <property type="molecule type" value="Genomic_DNA"/>
</dbReference>
<keyword evidence="2" id="KW-1185">Reference proteome</keyword>